<feature type="transmembrane region" description="Helical" evidence="1">
    <location>
        <begin position="153"/>
        <end position="177"/>
    </location>
</feature>
<feature type="transmembrane region" description="Helical" evidence="1">
    <location>
        <begin position="57"/>
        <end position="77"/>
    </location>
</feature>
<dbReference type="GO" id="GO:0008137">
    <property type="term" value="F:NADH dehydrogenase (ubiquinone) activity"/>
    <property type="evidence" value="ECO:0007669"/>
    <property type="project" value="UniProtKB-UniRule"/>
</dbReference>
<sequence length="208" mass="24262">MNFEVTLFYCFSILVIFSGLFVIISKNPIHSILFLVFTFFNTAALLIILGVEFLAMLFLVVYVGAVAVLFLFVIMMLNVKIVKAAESFYYYLPIGIFLGLIFLFEIFLVIENNFFLLQIQNFEHFYPNSFISWENHIIATTNIEVLGSIIYSYYSYFFIVASLILLVAMIGAIMLTLHRRNDVRRQEIYRQLEKNFENTVILTTKKKN</sequence>
<dbReference type="RefSeq" id="YP_009476707.1">
    <property type="nucleotide sequence ID" value="NC_037453.1"/>
</dbReference>
<keyword evidence="1" id="KW-0812">Transmembrane</keyword>
<comment type="similarity">
    <text evidence="1">Belongs to the complex I subunit 6 family.</text>
</comment>
<dbReference type="GeneID" id="36493156"/>
<keyword evidence="1" id="KW-0472">Membrane</keyword>
<dbReference type="PANTHER" id="PTHR33269:SF17">
    <property type="entry name" value="NADH-UBIQUINONE OXIDOREDUCTASE CHAIN 6"/>
    <property type="match status" value="1"/>
</dbReference>
<comment type="function">
    <text evidence="1">Core subunit of the mitochondrial membrane respiratory chain NADH dehydrogenase (Complex I) which catalyzes electron transfer from NADH through the respiratory chain, using ubiquinone as an electron acceptor. Essential for the catalytic activity and assembly of complex I.</text>
</comment>
<organism evidence="2">
    <name type="scientific">Proteomonas sulcata</name>
    <dbReference type="NCBI Taxonomy" id="77928"/>
    <lineage>
        <taxon>Eukaryota</taxon>
        <taxon>Cryptophyceae</taxon>
        <taxon>Pyrenomonadales</taxon>
        <taxon>Geminigeraceae</taxon>
        <taxon>Proteomonas</taxon>
    </lineage>
</organism>
<keyword evidence="1" id="KW-0249">Electron transport</keyword>
<keyword evidence="1" id="KW-1278">Translocase</keyword>
<keyword evidence="1" id="KW-0679">Respiratory chain</keyword>
<keyword evidence="1" id="KW-0813">Transport</keyword>
<dbReference type="InterPro" id="IPR042106">
    <property type="entry name" value="Nuo/plastoQ_OxRdtase_6_NuoJ"/>
</dbReference>
<protein>
    <recommendedName>
        <fullName evidence="1">NADH-ubiquinone oxidoreductase chain 6</fullName>
        <ecNumber evidence="1">7.1.1.2</ecNumber>
    </recommendedName>
</protein>
<comment type="catalytic activity">
    <reaction evidence="1">
        <text>a ubiquinone + NADH + 5 H(+)(in) = a ubiquinol + NAD(+) + 4 H(+)(out)</text>
        <dbReference type="Rhea" id="RHEA:29091"/>
        <dbReference type="Rhea" id="RHEA-COMP:9565"/>
        <dbReference type="Rhea" id="RHEA-COMP:9566"/>
        <dbReference type="ChEBI" id="CHEBI:15378"/>
        <dbReference type="ChEBI" id="CHEBI:16389"/>
        <dbReference type="ChEBI" id="CHEBI:17976"/>
        <dbReference type="ChEBI" id="CHEBI:57540"/>
        <dbReference type="ChEBI" id="CHEBI:57945"/>
        <dbReference type="EC" id="7.1.1.2"/>
    </reaction>
</comment>
<feature type="transmembrane region" description="Helical" evidence="1">
    <location>
        <begin position="32"/>
        <end position="51"/>
    </location>
</feature>
<reference evidence="2" key="1">
    <citation type="journal article" date="2018" name="BMC Genomics">
        <title>Comparative mitochondrial genomics of cryptophyte algae: gene shuffling and dynamic mobile genetic elements.</title>
        <authorList>
            <person name="Kim J.I."/>
            <person name="Yoon H.S."/>
            <person name="Yi G."/>
            <person name="Shin W."/>
            <person name="Archibald J.M."/>
        </authorList>
    </citation>
    <scope>NUCLEOTIDE SEQUENCE</scope>
    <source>
        <strain evidence="2">CCMP705</strain>
    </source>
</reference>
<dbReference type="PANTHER" id="PTHR33269">
    <property type="entry name" value="NADH-UBIQUINONE OXIDOREDUCTASE CHAIN 6"/>
    <property type="match status" value="1"/>
</dbReference>
<keyword evidence="1 2" id="KW-0496">Mitochondrion</keyword>
<dbReference type="EC" id="7.1.1.2" evidence="1"/>
<proteinExistence type="inferred from homology"/>
<name>A0A2P1G8C5_9CRYP</name>
<evidence type="ECO:0000313" key="2">
    <source>
        <dbReference type="EMBL" id="AVM81200.1"/>
    </source>
</evidence>
<dbReference type="InterPro" id="IPR001457">
    <property type="entry name" value="NADH_UbQ/plastoQ_OxRdtase_su6"/>
</dbReference>
<feature type="transmembrane region" description="Helical" evidence="1">
    <location>
        <begin position="89"/>
        <end position="110"/>
    </location>
</feature>
<keyword evidence="1" id="KW-0830">Ubiquinone</keyword>
<gene>
    <name evidence="2" type="primary">nad6</name>
    <name evidence="2" type="ORF">PsulMt_p024</name>
</gene>
<accession>A0A2P1G8C5</accession>
<evidence type="ECO:0000256" key="1">
    <source>
        <dbReference type="RuleBase" id="RU004430"/>
    </source>
</evidence>
<feature type="transmembrane region" description="Helical" evidence="1">
    <location>
        <begin position="6"/>
        <end position="25"/>
    </location>
</feature>
<keyword evidence="1" id="KW-0520">NAD</keyword>
<dbReference type="GO" id="GO:0031966">
    <property type="term" value="C:mitochondrial membrane"/>
    <property type="evidence" value="ECO:0007669"/>
    <property type="project" value="UniProtKB-SubCell"/>
</dbReference>
<dbReference type="Gene3D" id="1.20.120.1200">
    <property type="entry name" value="NADH-ubiquinone/plastoquinone oxidoreductase chain 6, subunit NuoJ"/>
    <property type="match status" value="1"/>
</dbReference>
<dbReference type="NCBIfam" id="NF005164">
    <property type="entry name" value="PRK06638.1-4"/>
    <property type="match status" value="1"/>
</dbReference>
<comment type="subcellular location">
    <subcellularLocation>
        <location evidence="1">Mitochondrion membrane</location>
        <topology evidence="1">Multi-pass membrane protein</topology>
    </subcellularLocation>
</comment>
<keyword evidence="1" id="KW-1133">Transmembrane helix</keyword>
<geneLocation type="mitochondrion" evidence="2"/>
<dbReference type="AlphaFoldDB" id="A0A2P1G8C5"/>
<dbReference type="EMBL" id="MG680945">
    <property type="protein sequence ID" value="AVM81200.1"/>
    <property type="molecule type" value="Genomic_DNA"/>
</dbReference>
<dbReference type="Pfam" id="PF00499">
    <property type="entry name" value="Oxidored_q3"/>
    <property type="match status" value="1"/>
</dbReference>